<dbReference type="Proteomes" id="UP000185678">
    <property type="component" value="Unassembled WGS sequence"/>
</dbReference>
<feature type="region of interest" description="Disordered" evidence="1">
    <location>
        <begin position="278"/>
        <end position="362"/>
    </location>
</feature>
<dbReference type="InterPro" id="IPR018392">
    <property type="entry name" value="LysM"/>
</dbReference>
<evidence type="ECO:0000313" key="2">
    <source>
        <dbReference type="EMBL" id="SIT08892.1"/>
    </source>
</evidence>
<evidence type="ECO:0008006" key="4">
    <source>
        <dbReference type="Google" id="ProtNLM"/>
    </source>
</evidence>
<organism evidence="2 3">
    <name type="scientific">Insolitispirillum peregrinum</name>
    <dbReference type="NCBI Taxonomy" id="80876"/>
    <lineage>
        <taxon>Bacteria</taxon>
        <taxon>Pseudomonadati</taxon>
        <taxon>Pseudomonadota</taxon>
        <taxon>Alphaproteobacteria</taxon>
        <taxon>Rhodospirillales</taxon>
        <taxon>Novispirillaceae</taxon>
        <taxon>Insolitispirillum</taxon>
    </lineage>
</organism>
<proteinExistence type="predicted"/>
<dbReference type="CDD" id="cd00118">
    <property type="entry name" value="LysM"/>
    <property type="match status" value="1"/>
</dbReference>
<feature type="region of interest" description="Disordered" evidence="1">
    <location>
        <begin position="130"/>
        <end position="169"/>
    </location>
</feature>
<dbReference type="OrthoDB" id="2603324at2"/>
<keyword evidence="3" id="KW-1185">Reference proteome</keyword>
<evidence type="ECO:0000256" key="1">
    <source>
        <dbReference type="SAM" id="MobiDB-lite"/>
    </source>
</evidence>
<gene>
    <name evidence="2" type="ORF">SAMN05421779_106259</name>
</gene>
<name>A0A1N7PE51_9PROT</name>
<protein>
    <recommendedName>
        <fullName evidence="4">LysM domain-containing protein</fullName>
    </recommendedName>
</protein>
<dbReference type="AlphaFoldDB" id="A0A1N7PE51"/>
<sequence length="362" mass="39869">MASLIGFERNTPYLTTEAVPGQINKKLEAQHTRWQSGVNVAEGLGLYTPEEAKAARELVKNGYATEEQKKSRADPNKCEVESGDTFESLSTKCEVPLPVLKEKNPGVDPKKLKIGTFLNKATKEEIAKWQAEQDAAKKAKEDAQKANGGTPAKPQKGGQKRTDLDPELGGGEITLVSGTMTADPGQVRKTLLGGSERDEGLIRRLPYIMNGDAGQADKTLLGGSGRDEGLITRLPYIMNADSGQAHKTLLDELLNRPTAELVQKRDQMLRALYPTMYPEGSSAQQQPAAPTDQGAEQDTTEEERRERRLRALYPTMYPEGSSAQQKPLASTDQGAEQDLTEEERRERRLRMLYPTMYPPTVA</sequence>
<reference evidence="2 3" key="1">
    <citation type="submission" date="2017-01" db="EMBL/GenBank/DDBJ databases">
        <authorList>
            <person name="Mah S.A."/>
            <person name="Swanson W.J."/>
            <person name="Moy G.W."/>
            <person name="Vacquier V.D."/>
        </authorList>
    </citation>
    <scope>NUCLEOTIDE SEQUENCE [LARGE SCALE GENOMIC DNA]</scope>
    <source>
        <strain evidence="2 3">DSM 11589</strain>
    </source>
</reference>
<evidence type="ECO:0000313" key="3">
    <source>
        <dbReference type="Proteomes" id="UP000185678"/>
    </source>
</evidence>
<feature type="compositionally biased region" description="Polar residues" evidence="1">
    <location>
        <begin position="321"/>
        <end position="334"/>
    </location>
</feature>
<feature type="compositionally biased region" description="Basic and acidic residues" evidence="1">
    <location>
        <begin position="134"/>
        <end position="144"/>
    </location>
</feature>
<dbReference type="EMBL" id="FTOA01000006">
    <property type="protein sequence ID" value="SIT08892.1"/>
    <property type="molecule type" value="Genomic_DNA"/>
</dbReference>
<accession>A0A1N7PE51</accession>
<dbReference type="RefSeq" id="WP_076401556.1">
    <property type="nucleotide sequence ID" value="NZ_FTOA01000006.1"/>
</dbReference>